<organism evidence="1 2">
    <name type="scientific">Acrocarpospora pleiomorpha</name>
    <dbReference type="NCBI Taxonomy" id="90975"/>
    <lineage>
        <taxon>Bacteria</taxon>
        <taxon>Bacillati</taxon>
        <taxon>Actinomycetota</taxon>
        <taxon>Actinomycetes</taxon>
        <taxon>Streptosporangiales</taxon>
        <taxon>Streptosporangiaceae</taxon>
        <taxon>Acrocarpospora</taxon>
    </lineage>
</organism>
<sequence>MDPLSPVTEVSGAVIASAYVVKFSASSSATGLDKDLSFSDHAVGYTEAENGARASPTTRATSATISATATFADPSAIPAFGRINSCTPQYYNQILLSMRL</sequence>
<comment type="caution">
    <text evidence="1">The sequence shown here is derived from an EMBL/GenBank/DDBJ whole genome shotgun (WGS) entry which is preliminary data.</text>
</comment>
<accession>A0A5M3XSU0</accession>
<evidence type="ECO:0000313" key="1">
    <source>
        <dbReference type="EMBL" id="GES23049.1"/>
    </source>
</evidence>
<dbReference type="Proteomes" id="UP000377595">
    <property type="component" value="Unassembled WGS sequence"/>
</dbReference>
<reference evidence="1 2" key="1">
    <citation type="submission" date="2019-10" db="EMBL/GenBank/DDBJ databases">
        <title>Whole genome shotgun sequence of Acrocarpospora pleiomorpha NBRC 16267.</title>
        <authorList>
            <person name="Ichikawa N."/>
            <person name="Kimura A."/>
            <person name="Kitahashi Y."/>
            <person name="Komaki H."/>
            <person name="Oguchi A."/>
        </authorList>
    </citation>
    <scope>NUCLEOTIDE SEQUENCE [LARGE SCALE GENOMIC DNA]</scope>
    <source>
        <strain evidence="1 2">NBRC 16267</strain>
    </source>
</reference>
<proteinExistence type="predicted"/>
<evidence type="ECO:0000313" key="2">
    <source>
        <dbReference type="Proteomes" id="UP000377595"/>
    </source>
</evidence>
<dbReference type="EMBL" id="BLAF01000037">
    <property type="protein sequence ID" value="GES23049.1"/>
    <property type="molecule type" value="Genomic_DNA"/>
</dbReference>
<gene>
    <name evidence="1" type="ORF">Aple_059480</name>
</gene>
<dbReference type="AlphaFoldDB" id="A0A5M3XSU0"/>
<name>A0A5M3XSU0_9ACTN</name>
<keyword evidence="2" id="KW-1185">Reference proteome</keyword>
<protein>
    <submittedName>
        <fullName evidence="1">Uncharacterized protein</fullName>
    </submittedName>
</protein>